<dbReference type="InterPro" id="IPR001795">
    <property type="entry name" value="RNA-dir_pol_luteovirus"/>
</dbReference>
<accession>A0A223PIK4</accession>
<dbReference type="EMBL" id="MF073201">
    <property type="protein sequence ID" value="ASU43981.1"/>
    <property type="molecule type" value="Genomic_RNA"/>
</dbReference>
<keyword evidence="2 8" id="KW-0696">RNA-directed RNA polymerase</keyword>
<dbReference type="GO" id="GO:0000166">
    <property type="term" value="F:nucleotide binding"/>
    <property type="evidence" value="ECO:0007669"/>
    <property type="project" value="UniProtKB-KW"/>
</dbReference>
<dbReference type="Pfam" id="PF02123">
    <property type="entry name" value="RdRP_4"/>
    <property type="match status" value="1"/>
</dbReference>
<evidence type="ECO:0000259" key="9">
    <source>
        <dbReference type="PROSITE" id="PS50507"/>
    </source>
</evidence>
<keyword evidence="6 8" id="KW-0693">Viral RNA replication</keyword>
<feature type="domain" description="RdRp catalytic" evidence="9">
    <location>
        <begin position="361"/>
        <end position="475"/>
    </location>
</feature>
<dbReference type="InterPro" id="IPR043128">
    <property type="entry name" value="Rev_trsase/Diguanyl_cyclase"/>
</dbReference>
<evidence type="ECO:0000256" key="3">
    <source>
        <dbReference type="ARBA" id="ARBA00022679"/>
    </source>
</evidence>
<organism evidence="10">
    <name type="scientific">Australian Anopheles totivirus</name>
    <dbReference type="NCBI Taxonomy" id="2026601"/>
    <lineage>
        <taxon>Viruses</taxon>
        <taxon>Riboviria</taxon>
        <taxon>Orthornavirae</taxon>
        <taxon>Duplornaviricota</taxon>
        <taxon>Chrymotiviricetes</taxon>
        <taxon>Ghabrivirales</taxon>
        <taxon>Betatotivirineae</taxon>
        <taxon>Inseviridae</taxon>
        <taxon>Insevirus</taxon>
        <taxon>Insevirus jyu</taxon>
    </lineage>
</organism>
<dbReference type="PROSITE" id="PS50507">
    <property type="entry name" value="RDRP_SSRNA_POS"/>
    <property type="match status" value="1"/>
</dbReference>
<evidence type="ECO:0000256" key="8">
    <source>
        <dbReference type="RuleBase" id="RU364050"/>
    </source>
</evidence>
<evidence type="ECO:0000256" key="2">
    <source>
        <dbReference type="ARBA" id="ARBA00022484"/>
    </source>
</evidence>
<keyword evidence="4 8" id="KW-0548">Nucleotidyltransferase</keyword>
<evidence type="ECO:0000256" key="6">
    <source>
        <dbReference type="ARBA" id="ARBA00022953"/>
    </source>
</evidence>
<evidence type="ECO:0000256" key="4">
    <source>
        <dbReference type="ARBA" id="ARBA00022695"/>
    </source>
</evidence>
<evidence type="ECO:0000256" key="1">
    <source>
        <dbReference type="ARBA" id="ARBA00012494"/>
    </source>
</evidence>
<keyword evidence="5 8" id="KW-0547">Nucleotide-binding</keyword>
<keyword evidence="3 8" id="KW-0808">Transferase</keyword>
<sequence length="811" mass="91447">MADVSLLHLKFSSIVAKWGGPKNFSNVRLVVKTSSPGDDRVEVSPLGGNTKYVHSDIEYSAIRDRLKSKHCVEAEGFLFFKNYNPFALSKLQRWSKNEAGLGIHSTFMKPLLFYYKTLGCVKNTEMTRDLLGGIISYVNDLTSRAIGNGMFDYIDDVIRQFLAEVDKLTFVLCQQNAGNSLVYSSLHGLSTLGGPRGWTEDSVLASLKDWVTGERKFPYEDDLFLNAKLDSWIDEWSRNIKNDDLSFSEYVSDPMRWATGGGAKKKQMNIRGRQVDGRNKWFWALSGLSKGEDLYQVGLDEGNNAQVALKEEAKTRCVITTPQASYLRQCYMLYRFGKPSFLRSTLSNPHLVSELSRSRKDHFICIDSSSFDHSVSKKWVLSVLQRMADRCRGELRDVILSEMDSLRDMSILYNNHVLKYENGLLSGWRMTSLLGSMLSALVCEFINHSMMWKLPYIVQGDDIIMMCPRRVSAERVLDCCSRFGIITNKKKTTIGRFGEFLKYRYGYGRVQGYAARSVRSIFYANPWLDSTAVGAASEVSGKWWTLLSRLMNSHNGGFKDEESLDWFMNNVASDVGGWLGGRVSRSALLDAIRTPVSLGGLGVFETADINLANNNGFITKITSIVQEDSFGDSKFVSLFAPDVLSKVGKVSTRFVDVKKIAMNFGRDLTEFKSKYHSIVNTAGRVVFDSGSNIFRTVLSEIASCRNYPPIVDRLLSSVKGKCSPIVRPRFLRNSNRWYDVAKWLTEITLKADCPPSLFVDTRYDNELVQSLAGVAVTMFMNLSNVTARSEYLISVFALFRFSHTKCILHAL</sequence>
<protein>
    <recommendedName>
        <fullName evidence="1 8">RNA-directed RNA polymerase</fullName>
        <ecNumber evidence="1 8">2.7.7.48</ecNumber>
    </recommendedName>
</protein>
<proteinExistence type="predicted"/>
<reference evidence="10" key="1">
    <citation type="journal article" date="2017" name="Arch. Virol.">
        <title>Discovery of new orbiviruses and totivirus from Anopheles mosquitoes in Eastern Australia.</title>
        <authorList>
            <person name="Colmant A.M.G."/>
            <person name="Etebari K."/>
            <person name="Webb C.E."/>
            <person name="Ritchie S.A."/>
            <person name="Jansen C.C."/>
            <person name="van den Hurk A.F."/>
            <person name="Bielefeldt-Ohmann H."/>
            <person name="Hobson-Peters J."/>
            <person name="Asgari S."/>
            <person name="Hall R.A."/>
        </authorList>
    </citation>
    <scope>NUCLEOTIDE SEQUENCE</scope>
    <source>
        <strain evidence="10">AATV 115734</strain>
    </source>
</reference>
<dbReference type="Gene3D" id="3.30.70.270">
    <property type="match status" value="1"/>
</dbReference>
<dbReference type="EC" id="2.7.7.48" evidence="1 8"/>
<dbReference type="GO" id="GO:0039694">
    <property type="term" value="P:viral RNA genome replication"/>
    <property type="evidence" value="ECO:0007669"/>
    <property type="project" value="InterPro"/>
</dbReference>
<dbReference type="InterPro" id="IPR043502">
    <property type="entry name" value="DNA/RNA_pol_sf"/>
</dbReference>
<dbReference type="GO" id="GO:0003723">
    <property type="term" value="F:RNA binding"/>
    <property type="evidence" value="ECO:0007669"/>
    <property type="project" value="InterPro"/>
</dbReference>
<evidence type="ECO:0000313" key="10">
    <source>
        <dbReference type="EMBL" id="ASU43981.1"/>
    </source>
</evidence>
<comment type="catalytic activity">
    <reaction evidence="7 8">
        <text>RNA(n) + a ribonucleoside 5'-triphosphate = RNA(n+1) + diphosphate</text>
        <dbReference type="Rhea" id="RHEA:21248"/>
        <dbReference type="Rhea" id="RHEA-COMP:14527"/>
        <dbReference type="Rhea" id="RHEA-COMP:17342"/>
        <dbReference type="ChEBI" id="CHEBI:33019"/>
        <dbReference type="ChEBI" id="CHEBI:61557"/>
        <dbReference type="ChEBI" id="CHEBI:140395"/>
        <dbReference type="EC" id="2.7.7.48"/>
    </reaction>
</comment>
<evidence type="ECO:0000256" key="5">
    <source>
        <dbReference type="ARBA" id="ARBA00022741"/>
    </source>
</evidence>
<evidence type="ECO:0000256" key="7">
    <source>
        <dbReference type="ARBA" id="ARBA00048744"/>
    </source>
</evidence>
<dbReference type="InterPro" id="IPR007094">
    <property type="entry name" value="RNA-dir_pol_PSvirus"/>
</dbReference>
<name>A0A223PIK4_9VIRU</name>
<dbReference type="GO" id="GO:0003968">
    <property type="term" value="F:RNA-directed RNA polymerase activity"/>
    <property type="evidence" value="ECO:0007669"/>
    <property type="project" value="UniProtKB-KW"/>
</dbReference>
<dbReference type="SUPFAM" id="SSF56672">
    <property type="entry name" value="DNA/RNA polymerases"/>
    <property type="match status" value="1"/>
</dbReference>
<dbReference type="GO" id="GO:0006351">
    <property type="term" value="P:DNA-templated transcription"/>
    <property type="evidence" value="ECO:0007669"/>
    <property type="project" value="InterPro"/>
</dbReference>